<dbReference type="PANTHER" id="PTHR47926:SF420">
    <property type="entry name" value="REPEAT-CONTAINING PROTEIN, PUTATIVE-RELATED"/>
    <property type="match status" value="1"/>
</dbReference>
<feature type="repeat" description="PPR" evidence="2">
    <location>
        <begin position="233"/>
        <end position="267"/>
    </location>
</feature>
<evidence type="ECO:0000256" key="2">
    <source>
        <dbReference type="PROSITE-ProRule" id="PRU00708"/>
    </source>
</evidence>
<keyword evidence="1" id="KW-0677">Repeat</keyword>
<dbReference type="Gene3D" id="1.25.40.10">
    <property type="entry name" value="Tetratricopeptide repeat domain"/>
    <property type="match status" value="5"/>
</dbReference>
<dbReference type="InterPro" id="IPR046848">
    <property type="entry name" value="E_motif"/>
</dbReference>
<dbReference type="InterPro" id="IPR046960">
    <property type="entry name" value="PPR_At4g14850-like_plant"/>
</dbReference>
<evidence type="ECO:0000313" key="4">
    <source>
        <dbReference type="Proteomes" id="UP001370490"/>
    </source>
</evidence>
<name>A0AAN8Z9X0_9MAGN</name>
<proteinExistence type="predicted"/>
<dbReference type="FunFam" id="1.25.40.10:FF:000031">
    <property type="entry name" value="Pentatricopeptide repeat-containing protein mitochondrial"/>
    <property type="match status" value="1"/>
</dbReference>
<feature type="repeat" description="PPR" evidence="2">
    <location>
        <begin position="132"/>
        <end position="166"/>
    </location>
</feature>
<dbReference type="Proteomes" id="UP001370490">
    <property type="component" value="Unassembled WGS sequence"/>
</dbReference>
<evidence type="ECO:0000256" key="1">
    <source>
        <dbReference type="ARBA" id="ARBA00022737"/>
    </source>
</evidence>
<comment type="caution">
    <text evidence="3">The sequence shown here is derived from an EMBL/GenBank/DDBJ whole genome shotgun (WGS) entry which is preliminary data.</text>
</comment>
<feature type="repeat" description="PPR" evidence="2">
    <location>
        <begin position="436"/>
        <end position="470"/>
    </location>
</feature>
<protein>
    <submittedName>
        <fullName evidence="3">E motif</fullName>
    </submittedName>
</protein>
<sequence length="983" mass="109863">MVTYLKSLLDLTYKKGHGKSLPGLLSNLRSEQSCNDYISSLCKQSHFKEALEAFEFLQKDKSFQLNRSTCACLVSACSSLRSLHYGRKIHQHILVSNCRPDVMLQNHMLNMYAKCGSPGDAQRLFDQMTERNVVSWTSMITAYSQKGKDSDAIRLYIQMLQSGIIPDQFTFGSIIRTCSSASDACLGRQLHVHIIKSEQGSDITVQNALITMYMNINLIDDAVGVFSQILEKDVVSWGSVIAACSQLGYVLEAVHRFKEMLAHGVYQPNEYIFGSTFSACGSLLQLEYGKQIHGMSIKFGFGGENFTGCSLSDMYAKCGFLEYAIAAFHHIEDPDLVSWNAIISGFAYGDDVNYAMILFSKLRHHNLIPDEITVRSLLCACTSPVSLCQGKQLHSYITKMGFDMCISVCNTLLTMYMKCSDLCDTFKMFEEMRITDLVSWNAILTACMQHSQAGEVLQLFKLLLHSQYEPDYITMVNILGACAELTYLEMGNQLLGYIVKTGLGADIKVTNGLIDMYIKCGSLGRALDLFDSMKQPDVVSWSSLIVGYAQFGYGDEALELFAKMRSLGIKPNQVTLVGVLTACSHVGLVEEGWQLYTTMESELGIMPTREHCSCVVDLLARSGCLNEAEEFIRKMAFDPDILVWKTLLAACKTHGNMDIGERSAENILKIDPSNSAAHVLLCNIYASSGRWQDFARLRSMMKETGVQKVPGRSWIEVKDKIHIFFAEDCSHKEREKIYPLLDVLWLHLLDAGYFPGLLCGVHTRYANGLTSSCAYITYLLLRMYHAGVSHSEKIAISLNSGPNIVSIAKWGSNLAAFLSCLNVDMTGDQLTEIKKLRHHVLRHLHNGSNIACPKLCNWLVQPQAEQEAYWCSIYKTVGKHKLSLGRSMQGNGWNLWPIMLQSDQNLLCILALVKSLGHDVGSNSVSSILGTVYGKDESIFDGHIIWSISLHERLMRKSNQTLLTFSESQAILHVYLNKIDPMK</sequence>
<feature type="repeat" description="PPR" evidence="2">
    <location>
        <begin position="537"/>
        <end position="571"/>
    </location>
</feature>
<dbReference type="InterPro" id="IPR011990">
    <property type="entry name" value="TPR-like_helical_dom_sf"/>
</dbReference>
<reference evidence="3 4" key="1">
    <citation type="submission" date="2023-12" db="EMBL/GenBank/DDBJ databases">
        <title>A high-quality genome assembly for Dillenia turbinata (Dilleniales).</title>
        <authorList>
            <person name="Chanderbali A."/>
        </authorList>
    </citation>
    <scope>NUCLEOTIDE SEQUENCE [LARGE SCALE GENOMIC DNA]</scope>
    <source>
        <strain evidence="3">LSX21</strain>
        <tissue evidence="3">Leaf</tissue>
    </source>
</reference>
<feature type="repeat" description="PPR" evidence="2">
    <location>
        <begin position="335"/>
        <end position="369"/>
    </location>
</feature>
<accession>A0AAN8Z9X0</accession>
<dbReference type="FunFam" id="1.25.40.10:FF:000344">
    <property type="entry name" value="Pentatricopeptide repeat-containing protein"/>
    <property type="match status" value="1"/>
</dbReference>
<evidence type="ECO:0000313" key="3">
    <source>
        <dbReference type="EMBL" id="KAK6930421.1"/>
    </source>
</evidence>
<dbReference type="GO" id="GO:0003723">
    <property type="term" value="F:RNA binding"/>
    <property type="evidence" value="ECO:0007669"/>
    <property type="project" value="InterPro"/>
</dbReference>
<dbReference type="Pfam" id="PF01535">
    <property type="entry name" value="PPR"/>
    <property type="match status" value="5"/>
</dbReference>
<dbReference type="InterPro" id="IPR002885">
    <property type="entry name" value="PPR_rpt"/>
</dbReference>
<dbReference type="FunFam" id="1.25.40.10:FF:000694">
    <property type="entry name" value="Pentatricopeptide repeat-containing protein At3g50420"/>
    <property type="match status" value="1"/>
</dbReference>
<dbReference type="FunFam" id="1.25.40.10:FF:000073">
    <property type="entry name" value="Pentatricopeptide repeat-containing protein chloroplastic"/>
    <property type="match status" value="1"/>
</dbReference>
<gene>
    <name evidence="3" type="ORF">RJ641_004515</name>
</gene>
<dbReference type="EMBL" id="JBAMMX010000012">
    <property type="protein sequence ID" value="KAK6930421.1"/>
    <property type="molecule type" value="Genomic_DNA"/>
</dbReference>
<dbReference type="FunFam" id="1.25.40.10:FF:000366">
    <property type="entry name" value="Pentatricopeptide (PPR) repeat-containing protein"/>
    <property type="match status" value="1"/>
</dbReference>
<dbReference type="PANTHER" id="PTHR47926">
    <property type="entry name" value="PENTATRICOPEPTIDE REPEAT-CONTAINING PROTEIN"/>
    <property type="match status" value="1"/>
</dbReference>
<dbReference type="Pfam" id="PF20431">
    <property type="entry name" value="E_motif"/>
    <property type="match status" value="1"/>
</dbReference>
<dbReference type="NCBIfam" id="TIGR00756">
    <property type="entry name" value="PPR"/>
    <property type="match status" value="3"/>
</dbReference>
<keyword evidence="4" id="KW-1185">Reference proteome</keyword>
<dbReference type="GO" id="GO:0009451">
    <property type="term" value="P:RNA modification"/>
    <property type="evidence" value="ECO:0007669"/>
    <property type="project" value="InterPro"/>
</dbReference>
<feature type="repeat" description="PPR" evidence="2">
    <location>
        <begin position="101"/>
        <end position="131"/>
    </location>
</feature>
<dbReference type="Pfam" id="PF13041">
    <property type="entry name" value="PPR_2"/>
    <property type="match status" value="2"/>
</dbReference>
<dbReference type="PROSITE" id="PS51375">
    <property type="entry name" value="PPR"/>
    <property type="match status" value="6"/>
</dbReference>
<organism evidence="3 4">
    <name type="scientific">Dillenia turbinata</name>
    <dbReference type="NCBI Taxonomy" id="194707"/>
    <lineage>
        <taxon>Eukaryota</taxon>
        <taxon>Viridiplantae</taxon>
        <taxon>Streptophyta</taxon>
        <taxon>Embryophyta</taxon>
        <taxon>Tracheophyta</taxon>
        <taxon>Spermatophyta</taxon>
        <taxon>Magnoliopsida</taxon>
        <taxon>eudicotyledons</taxon>
        <taxon>Gunneridae</taxon>
        <taxon>Pentapetalae</taxon>
        <taxon>Dilleniales</taxon>
        <taxon>Dilleniaceae</taxon>
        <taxon>Dillenia</taxon>
    </lineage>
</organism>
<dbReference type="AlphaFoldDB" id="A0AAN8Z9X0"/>